<dbReference type="InterPro" id="IPR008909">
    <property type="entry name" value="DALR_anticod-bd"/>
</dbReference>
<dbReference type="SUPFAM" id="SSF55190">
    <property type="entry name" value="Arginyl-tRNA synthetase (ArgRS), N-terminal 'additional' domain"/>
    <property type="match status" value="1"/>
</dbReference>
<dbReference type="Proteomes" id="UP000010420">
    <property type="component" value="Unassembled WGS sequence"/>
</dbReference>
<feature type="domain" description="Arginyl tRNA synthetase N-terminal" evidence="11">
    <location>
        <begin position="2"/>
        <end position="83"/>
    </location>
</feature>
<dbReference type="OrthoDB" id="9805987at2"/>
<dbReference type="Gene3D" id="3.40.50.620">
    <property type="entry name" value="HUPs"/>
    <property type="match status" value="1"/>
</dbReference>
<dbReference type="SUPFAM" id="SSF47323">
    <property type="entry name" value="Anticodon-binding domain of a subclass of class I aminoacyl-tRNA synthetases"/>
    <property type="match status" value="1"/>
</dbReference>
<dbReference type="eggNOG" id="COG0018">
    <property type="taxonomic scope" value="Bacteria"/>
</dbReference>
<protein>
    <recommendedName>
        <fullName evidence="2">arginine--tRNA ligase</fullName>
        <ecNumber evidence="2">6.1.1.19</ecNumber>
    </recommendedName>
</protein>
<reference evidence="12 13" key="1">
    <citation type="submission" date="2012-05" db="EMBL/GenBank/DDBJ databases">
        <authorList>
            <person name="Weinstock G."/>
            <person name="Sodergren E."/>
            <person name="Lobos E.A."/>
            <person name="Fulton L."/>
            <person name="Fulton R."/>
            <person name="Courtney L."/>
            <person name="Fronick C."/>
            <person name="O'Laughlin M."/>
            <person name="Godfrey J."/>
            <person name="Wilson R.M."/>
            <person name="Miner T."/>
            <person name="Farmer C."/>
            <person name="Delehaunty K."/>
            <person name="Cordes M."/>
            <person name="Minx P."/>
            <person name="Tomlinson C."/>
            <person name="Chen J."/>
            <person name="Wollam A."/>
            <person name="Pepin K.H."/>
            <person name="Bhonagiri V."/>
            <person name="Zhang X."/>
            <person name="Suruliraj S."/>
            <person name="Warren W."/>
            <person name="Mitreva M."/>
            <person name="Mardis E.R."/>
            <person name="Wilson R.K."/>
        </authorList>
    </citation>
    <scope>NUCLEOTIDE SEQUENCE [LARGE SCALE GENOMIC DNA]</scope>
    <source>
        <strain evidence="12 13">DSM 1785</strain>
    </source>
</reference>
<evidence type="ECO:0000256" key="7">
    <source>
        <dbReference type="ARBA" id="ARBA00023146"/>
    </source>
</evidence>
<evidence type="ECO:0000313" key="13">
    <source>
        <dbReference type="Proteomes" id="UP000010420"/>
    </source>
</evidence>
<dbReference type="GO" id="GO:0005737">
    <property type="term" value="C:cytoplasm"/>
    <property type="evidence" value="ECO:0007669"/>
    <property type="project" value="InterPro"/>
</dbReference>
<dbReference type="InterPro" id="IPR014729">
    <property type="entry name" value="Rossmann-like_a/b/a_fold"/>
</dbReference>
<evidence type="ECO:0000256" key="6">
    <source>
        <dbReference type="ARBA" id="ARBA00022917"/>
    </source>
</evidence>
<dbReference type="Pfam" id="PF00750">
    <property type="entry name" value="tRNA-synt_1d"/>
    <property type="match status" value="1"/>
</dbReference>
<dbReference type="InterPro" id="IPR036695">
    <property type="entry name" value="Arg-tRNA-synth_N_sf"/>
</dbReference>
<dbReference type="InterPro" id="IPR001278">
    <property type="entry name" value="Arg-tRNA-ligase"/>
</dbReference>
<dbReference type="RefSeq" id="WP_005213816.1">
    <property type="nucleotide sequence ID" value="NZ_KB291649.1"/>
</dbReference>
<feature type="domain" description="DALR anticodon binding" evidence="10">
    <location>
        <begin position="347"/>
        <end position="456"/>
    </location>
</feature>
<comment type="caution">
    <text evidence="12">The sequence shown here is derived from an EMBL/GenBank/DDBJ whole genome shotgun (WGS) entry which is preliminary data.</text>
</comment>
<evidence type="ECO:0000259" key="10">
    <source>
        <dbReference type="SMART" id="SM00836"/>
    </source>
</evidence>
<evidence type="ECO:0000256" key="8">
    <source>
        <dbReference type="ARBA" id="ARBA00049339"/>
    </source>
</evidence>
<dbReference type="InterPro" id="IPR005148">
    <property type="entry name" value="Arg-tRNA-synth_N"/>
</dbReference>
<evidence type="ECO:0000256" key="9">
    <source>
        <dbReference type="RuleBase" id="RU363038"/>
    </source>
</evidence>
<dbReference type="AlphaFoldDB" id="L1QE65"/>
<dbReference type="SMART" id="SM00836">
    <property type="entry name" value="DALR_1"/>
    <property type="match status" value="1"/>
</dbReference>
<comment type="similarity">
    <text evidence="1 9">Belongs to the class-I aminoacyl-tRNA synthetase family.</text>
</comment>
<keyword evidence="6 9" id="KW-0648">Protein biosynthesis</keyword>
<evidence type="ECO:0000313" key="12">
    <source>
        <dbReference type="EMBL" id="EKY26279.1"/>
    </source>
</evidence>
<sequence>MIDYKKKLVKELSKNLKLEEDIIENLIEVPKEAYMGDFTLPCFKLVDKIEKSPIIIARELKEQINSIYFERTESVGAYLNFFIDKTYIIKEILKSNYIYKKNSGEESKSVVIEYYGINMDKISAIERVFLEISMQSLKRVFENQGYKIEYPNNMNEENNEENIKNIIEDFKAKNLVTYENGCEVILLDKYNMPPYIISNEGKINTINATILNKATRYNRKYSYHKNIYIINSSQYTHFKQLVKILEVSGYGNTKNYSCYKLGIVKILENNIFIRKDEFLSLDSLIEKFSAKILNYHNINGILYDSNTINKIVRDSIVFYYINNSNKKTILFELDKIISYKEKNYIYVLNSYNRLKLLCGYLNENEEICNLNKKLLNEESKLIKILEDFPSVLNKCTVNLDLSILSRYIIELINVLNDIYKALNREELKLNKEKVVLIKSGCKIIKNTLDLIGIELL</sequence>
<dbReference type="GO" id="GO:0005524">
    <property type="term" value="F:ATP binding"/>
    <property type="evidence" value="ECO:0007669"/>
    <property type="project" value="UniProtKB-KW"/>
</dbReference>
<evidence type="ECO:0000256" key="1">
    <source>
        <dbReference type="ARBA" id="ARBA00005594"/>
    </source>
</evidence>
<dbReference type="EMBL" id="AMEZ01000058">
    <property type="protein sequence ID" value="EKY26279.1"/>
    <property type="molecule type" value="Genomic_DNA"/>
</dbReference>
<dbReference type="HOGENOM" id="CLU_006406_6_1_9"/>
<dbReference type="STRING" id="545697.HMPREF0216_02061"/>
<keyword evidence="3 9" id="KW-0436">Ligase</keyword>
<dbReference type="EC" id="6.1.1.19" evidence="2"/>
<comment type="catalytic activity">
    <reaction evidence="8">
        <text>tRNA(Arg) + L-arginine + ATP = L-arginyl-tRNA(Arg) + AMP + diphosphate</text>
        <dbReference type="Rhea" id="RHEA:20301"/>
        <dbReference type="Rhea" id="RHEA-COMP:9658"/>
        <dbReference type="Rhea" id="RHEA-COMP:9673"/>
        <dbReference type="ChEBI" id="CHEBI:30616"/>
        <dbReference type="ChEBI" id="CHEBI:32682"/>
        <dbReference type="ChEBI" id="CHEBI:33019"/>
        <dbReference type="ChEBI" id="CHEBI:78442"/>
        <dbReference type="ChEBI" id="CHEBI:78513"/>
        <dbReference type="ChEBI" id="CHEBI:456215"/>
        <dbReference type="EC" id="6.1.1.19"/>
    </reaction>
</comment>
<keyword evidence="7 9" id="KW-0030">Aminoacyl-tRNA synthetase</keyword>
<gene>
    <name evidence="12" type="ORF">HMPREF0216_02061</name>
</gene>
<evidence type="ECO:0000259" key="11">
    <source>
        <dbReference type="SMART" id="SM01016"/>
    </source>
</evidence>
<keyword evidence="5 9" id="KW-0067">ATP-binding</keyword>
<dbReference type="GO" id="GO:0006420">
    <property type="term" value="P:arginyl-tRNA aminoacylation"/>
    <property type="evidence" value="ECO:0007669"/>
    <property type="project" value="InterPro"/>
</dbReference>
<dbReference type="InterPro" id="IPR009080">
    <property type="entry name" value="tRNAsynth_Ia_anticodon-bd"/>
</dbReference>
<dbReference type="Pfam" id="PF05746">
    <property type="entry name" value="DALR_1"/>
    <property type="match status" value="1"/>
</dbReference>
<dbReference type="PANTHER" id="PTHR11956">
    <property type="entry name" value="ARGINYL-TRNA SYNTHETASE"/>
    <property type="match status" value="1"/>
</dbReference>
<accession>L1QE65</accession>
<evidence type="ECO:0000256" key="4">
    <source>
        <dbReference type="ARBA" id="ARBA00022741"/>
    </source>
</evidence>
<dbReference type="InterPro" id="IPR035684">
    <property type="entry name" value="ArgRS_core"/>
</dbReference>
<evidence type="ECO:0000256" key="2">
    <source>
        <dbReference type="ARBA" id="ARBA00012837"/>
    </source>
</evidence>
<proteinExistence type="inferred from homology"/>
<keyword evidence="13" id="KW-1185">Reference proteome</keyword>
<name>L1QE65_9CLOT</name>
<dbReference type="PANTHER" id="PTHR11956:SF5">
    <property type="entry name" value="ARGININE--TRNA LIGASE, CYTOPLASMIC"/>
    <property type="match status" value="1"/>
</dbReference>
<evidence type="ECO:0000256" key="3">
    <source>
        <dbReference type="ARBA" id="ARBA00022598"/>
    </source>
</evidence>
<dbReference type="SUPFAM" id="SSF52374">
    <property type="entry name" value="Nucleotidylyl transferase"/>
    <property type="match status" value="1"/>
</dbReference>
<dbReference type="SMART" id="SM01016">
    <property type="entry name" value="Arg_tRNA_synt_N"/>
    <property type="match status" value="1"/>
</dbReference>
<evidence type="ECO:0000256" key="5">
    <source>
        <dbReference type="ARBA" id="ARBA00022840"/>
    </source>
</evidence>
<dbReference type="Gene3D" id="3.30.1360.70">
    <property type="entry name" value="Arginyl tRNA synthetase N-terminal domain"/>
    <property type="match status" value="1"/>
</dbReference>
<dbReference type="PATRIC" id="fig|545697.3.peg.2027"/>
<keyword evidence="4 9" id="KW-0547">Nucleotide-binding</keyword>
<dbReference type="GO" id="GO:0004814">
    <property type="term" value="F:arginine-tRNA ligase activity"/>
    <property type="evidence" value="ECO:0007669"/>
    <property type="project" value="UniProtKB-EC"/>
</dbReference>
<organism evidence="12 13">
    <name type="scientific">Clostridium celatum DSM 1785</name>
    <dbReference type="NCBI Taxonomy" id="545697"/>
    <lineage>
        <taxon>Bacteria</taxon>
        <taxon>Bacillati</taxon>
        <taxon>Bacillota</taxon>
        <taxon>Clostridia</taxon>
        <taxon>Eubacteriales</taxon>
        <taxon>Clostridiaceae</taxon>
        <taxon>Clostridium</taxon>
    </lineage>
</organism>
<dbReference type="Pfam" id="PF03485">
    <property type="entry name" value="Arg_tRNA_synt_N"/>
    <property type="match status" value="1"/>
</dbReference>
<dbReference type="Gene3D" id="1.10.730.10">
    <property type="entry name" value="Isoleucyl-tRNA Synthetase, Domain 1"/>
    <property type="match status" value="1"/>
</dbReference>